<evidence type="ECO:0000256" key="2">
    <source>
        <dbReference type="ARBA" id="ARBA00001958"/>
    </source>
</evidence>
<dbReference type="InterPro" id="IPR036918">
    <property type="entry name" value="Pyrv_Knase_C_sf"/>
</dbReference>
<evidence type="ECO:0000256" key="5">
    <source>
        <dbReference type="ARBA" id="ARBA00012142"/>
    </source>
</evidence>
<dbReference type="SUPFAM" id="SSF52935">
    <property type="entry name" value="PK C-terminal domain-like"/>
    <property type="match status" value="1"/>
</dbReference>
<dbReference type="SUPFAM" id="SSF51621">
    <property type="entry name" value="Phosphoenolpyruvate/pyruvate domain"/>
    <property type="match status" value="1"/>
</dbReference>
<dbReference type="InterPro" id="IPR015806">
    <property type="entry name" value="Pyrv_Knase_insert_dom_sf"/>
</dbReference>
<dbReference type="InterPro" id="IPR011037">
    <property type="entry name" value="Pyrv_Knase-like_insert_dom_sf"/>
</dbReference>
<dbReference type="GO" id="GO:0030955">
    <property type="term" value="F:potassium ion binding"/>
    <property type="evidence" value="ECO:0007669"/>
    <property type="project" value="InterPro"/>
</dbReference>
<dbReference type="NCBIfam" id="NF004491">
    <property type="entry name" value="PRK05826.1"/>
    <property type="match status" value="1"/>
</dbReference>
<evidence type="ECO:0000256" key="14">
    <source>
        <dbReference type="ARBA" id="ARBA00023317"/>
    </source>
</evidence>
<evidence type="ECO:0000313" key="18">
    <source>
        <dbReference type="EMBL" id="RNA38002.1"/>
    </source>
</evidence>
<dbReference type="CDD" id="cd00288">
    <property type="entry name" value="Pyruvate_Kinase"/>
    <property type="match status" value="1"/>
</dbReference>
<dbReference type="AlphaFoldDB" id="A0A3M7SQN0"/>
<dbReference type="GO" id="GO:0005524">
    <property type="term" value="F:ATP binding"/>
    <property type="evidence" value="ECO:0007669"/>
    <property type="project" value="UniProtKB-KW"/>
</dbReference>
<keyword evidence="7" id="KW-0479">Metal-binding</keyword>
<dbReference type="InterPro" id="IPR040442">
    <property type="entry name" value="Pyrv_kinase-like_dom_sf"/>
</dbReference>
<dbReference type="GO" id="GO:0004743">
    <property type="term" value="F:pyruvate kinase activity"/>
    <property type="evidence" value="ECO:0007669"/>
    <property type="project" value="UniProtKB-EC"/>
</dbReference>
<sequence length="538" mass="59266">MSRLNDVDLDKYQKPDHHIAPAKQAKSYLEHLSRLDIDSEPYAFRHTGIVCTIGPACRDVPKMIEMIKNGMNIARLNFSHGTHEYHAGSIKNIREAAEQLKNTEYERPIAIALDTKGPEIRTGLVKGSATAEIELIKGKQINIVTDPKYAENCDEENIYVDYSNIVKIVKVGSLIFIDDGLLSLIVDKILLLDGDVVHTVIENGGFLGSKKGVNLPGLPVDLPAVSEKDREDLKFGVEHNVDMIFASFIRDGNGVKEVRKALGEKGKDIMVISKVENHQGVKNFDDILKESDGIMCARGDLGIEIPPHKVFIAQKMMMSRSNKLGKPIICATQMLESMTKKPRPTRAEVSDVANAVLDGADCVMLSGETAKGDYPIECLKMMHAVAREAESALFHKELFESLRSDNYKLGDSINSIAIAAVEASFHSKATAIIVLTTSGHSAHLLAKYRPKCPVVAVTRSDIAARQMHLWRGLFPLLLNDPKKAPEGDEWLQDVENRVQRGLDFAISRGFSAKGENVVVVTGWRGGSGNTNTLRIIQI</sequence>
<evidence type="ECO:0000313" key="19">
    <source>
        <dbReference type="Proteomes" id="UP000276133"/>
    </source>
</evidence>
<dbReference type="Pfam" id="PF02887">
    <property type="entry name" value="PK_C"/>
    <property type="match status" value="1"/>
</dbReference>
<evidence type="ECO:0000259" key="17">
    <source>
        <dbReference type="Pfam" id="PF02887"/>
    </source>
</evidence>
<dbReference type="FunFam" id="2.40.33.10:FF:000023">
    <property type="entry name" value="Pyruvate kinase PKM"/>
    <property type="match status" value="1"/>
</dbReference>
<evidence type="ECO:0000256" key="1">
    <source>
        <dbReference type="ARBA" id="ARBA00001946"/>
    </source>
</evidence>
<dbReference type="SUPFAM" id="SSF50800">
    <property type="entry name" value="PK beta-barrel domain-like"/>
    <property type="match status" value="1"/>
</dbReference>
<keyword evidence="6 15" id="KW-0808">Transferase</keyword>
<dbReference type="Gene3D" id="3.40.1380.20">
    <property type="entry name" value="Pyruvate kinase, C-terminal domain"/>
    <property type="match status" value="1"/>
</dbReference>
<protein>
    <recommendedName>
        <fullName evidence="5 15">Pyruvate kinase</fullName>
        <ecNumber evidence="5 15">2.7.1.40</ecNumber>
    </recommendedName>
</protein>
<evidence type="ECO:0000256" key="4">
    <source>
        <dbReference type="ARBA" id="ARBA00008663"/>
    </source>
</evidence>
<keyword evidence="11 15" id="KW-0460">Magnesium</keyword>
<dbReference type="InterPro" id="IPR015813">
    <property type="entry name" value="Pyrv/PenolPyrv_kinase-like_dom"/>
</dbReference>
<dbReference type="PRINTS" id="PR01050">
    <property type="entry name" value="PYRUVTKNASE"/>
</dbReference>
<dbReference type="InterPro" id="IPR001697">
    <property type="entry name" value="Pyr_Knase"/>
</dbReference>
<name>A0A3M7SQN0_BRAPC</name>
<dbReference type="NCBIfam" id="TIGR01064">
    <property type="entry name" value="pyruv_kin"/>
    <property type="match status" value="1"/>
</dbReference>
<dbReference type="EMBL" id="REGN01000935">
    <property type="protein sequence ID" value="RNA38002.1"/>
    <property type="molecule type" value="Genomic_DNA"/>
</dbReference>
<accession>A0A3M7SQN0</accession>
<dbReference type="OrthoDB" id="108365at2759"/>
<comment type="cofactor">
    <cofactor evidence="2">
        <name>K(+)</name>
        <dbReference type="ChEBI" id="CHEBI:29103"/>
    </cofactor>
</comment>
<proteinExistence type="inferred from homology"/>
<dbReference type="PANTHER" id="PTHR11817">
    <property type="entry name" value="PYRUVATE KINASE"/>
    <property type="match status" value="1"/>
</dbReference>
<evidence type="ECO:0000256" key="10">
    <source>
        <dbReference type="ARBA" id="ARBA00022840"/>
    </source>
</evidence>
<dbReference type="GO" id="GO:0000287">
    <property type="term" value="F:magnesium ion binding"/>
    <property type="evidence" value="ECO:0007669"/>
    <property type="project" value="InterPro"/>
</dbReference>
<dbReference type="Gene3D" id="3.20.20.60">
    <property type="entry name" value="Phosphoenolpyruvate-binding domains"/>
    <property type="match status" value="1"/>
</dbReference>
<keyword evidence="8" id="KW-0547">Nucleotide-binding</keyword>
<reference evidence="18 19" key="1">
    <citation type="journal article" date="2018" name="Sci. Rep.">
        <title>Genomic signatures of local adaptation to the degree of environmental predictability in rotifers.</title>
        <authorList>
            <person name="Franch-Gras L."/>
            <person name="Hahn C."/>
            <person name="Garcia-Roger E.M."/>
            <person name="Carmona M.J."/>
            <person name="Serra M."/>
            <person name="Gomez A."/>
        </authorList>
    </citation>
    <scope>NUCLEOTIDE SEQUENCE [LARGE SCALE GENOMIC DNA]</scope>
    <source>
        <strain evidence="18">HYR1</strain>
    </source>
</reference>
<evidence type="ECO:0000256" key="7">
    <source>
        <dbReference type="ARBA" id="ARBA00022723"/>
    </source>
</evidence>
<evidence type="ECO:0000256" key="11">
    <source>
        <dbReference type="ARBA" id="ARBA00022842"/>
    </source>
</evidence>
<evidence type="ECO:0000256" key="3">
    <source>
        <dbReference type="ARBA" id="ARBA00004997"/>
    </source>
</evidence>
<evidence type="ECO:0000256" key="12">
    <source>
        <dbReference type="ARBA" id="ARBA00022958"/>
    </source>
</evidence>
<gene>
    <name evidence="18" type="ORF">BpHYR1_002517</name>
</gene>
<feature type="domain" description="Pyruvate kinase C-terminal" evidence="17">
    <location>
        <begin position="415"/>
        <end position="536"/>
    </location>
</feature>
<keyword evidence="13 15" id="KW-0324">Glycolysis</keyword>
<organism evidence="18 19">
    <name type="scientific">Brachionus plicatilis</name>
    <name type="common">Marine rotifer</name>
    <name type="synonym">Brachionus muelleri</name>
    <dbReference type="NCBI Taxonomy" id="10195"/>
    <lineage>
        <taxon>Eukaryota</taxon>
        <taxon>Metazoa</taxon>
        <taxon>Spiralia</taxon>
        <taxon>Gnathifera</taxon>
        <taxon>Rotifera</taxon>
        <taxon>Eurotatoria</taxon>
        <taxon>Monogononta</taxon>
        <taxon>Pseudotrocha</taxon>
        <taxon>Ploima</taxon>
        <taxon>Brachionidae</taxon>
        <taxon>Brachionus</taxon>
    </lineage>
</organism>
<dbReference type="Proteomes" id="UP000276133">
    <property type="component" value="Unassembled WGS sequence"/>
</dbReference>
<comment type="catalytic activity">
    <reaction evidence="15">
        <text>pyruvate + ATP = phosphoenolpyruvate + ADP + H(+)</text>
        <dbReference type="Rhea" id="RHEA:18157"/>
        <dbReference type="ChEBI" id="CHEBI:15361"/>
        <dbReference type="ChEBI" id="CHEBI:15378"/>
        <dbReference type="ChEBI" id="CHEBI:30616"/>
        <dbReference type="ChEBI" id="CHEBI:58702"/>
        <dbReference type="ChEBI" id="CHEBI:456216"/>
        <dbReference type="EC" id="2.7.1.40"/>
    </reaction>
</comment>
<dbReference type="FunFam" id="3.40.1380.20:FF:000001">
    <property type="entry name" value="Pyruvate kinase"/>
    <property type="match status" value="1"/>
</dbReference>
<keyword evidence="9 15" id="KW-0418">Kinase</keyword>
<keyword evidence="10" id="KW-0067">ATP-binding</keyword>
<keyword evidence="14 18" id="KW-0670">Pyruvate</keyword>
<dbReference type="InterPro" id="IPR015795">
    <property type="entry name" value="Pyrv_Knase_C"/>
</dbReference>
<comment type="cofactor">
    <cofactor evidence="1">
        <name>Mg(2+)</name>
        <dbReference type="ChEBI" id="CHEBI:18420"/>
    </cofactor>
</comment>
<dbReference type="Pfam" id="PF00224">
    <property type="entry name" value="PK"/>
    <property type="match status" value="1"/>
</dbReference>
<evidence type="ECO:0000256" key="8">
    <source>
        <dbReference type="ARBA" id="ARBA00022741"/>
    </source>
</evidence>
<comment type="caution">
    <text evidence="18">The sequence shown here is derived from an EMBL/GenBank/DDBJ whole genome shotgun (WGS) entry which is preliminary data.</text>
</comment>
<dbReference type="PROSITE" id="PS00110">
    <property type="entry name" value="PYRUVATE_KINASE"/>
    <property type="match status" value="1"/>
</dbReference>
<dbReference type="Gene3D" id="2.40.33.10">
    <property type="entry name" value="PK beta-barrel domain-like"/>
    <property type="match status" value="1"/>
</dbReference>
<evidence type="ECO:0000259" key="16">
    <source>
        <dbReference type="Pfam" id="PF00224"/>
    </source>
</evidence>
<dbReference type="FunFam" id="3.20.20.60:FF:000025">
    <property type="entry name" value="Pyruvate kinase"/>
    <property type="match status" value="1"/>
</dbReference>
<comment type="similarity">
    <text evidence="4 15">Belongs to the pyruvate kinase family.</text>
</comment>
<comment type="pathway">
    <text evidence="3 15">Carbohydrate degradation; glycolysis; pyruvate from D-glyceraldehyde 3-phosphate: step 5/5.</text>
</comment>
<evidence type="ECO:0000256" key="9">
    <source>
        <dbReference type="ARBA" id="ARBA00022777"/>
    </source>
</evidence>
<keyword evidence="19" id="KW-1185">Reference proteome</keyword>
<dbReference type="STRING" id="10195.A0A3M7SQN0"/>
<dbReference type="UniPathway" id="UPA00109">
    <property type="reaction ID" value="UER00188"/>
</dbReference>
<dbReference type="GO" id="GO:0016301">
    <property type="term" value="F:kinase activity"/>
    <property type="evidence" value="ECO:0007669"/>
    <property type="project" value="UniProtKB-KW"/>
</dbReference>
<dbReference type="InterPro" id="IPR018209">
    <property type="entry name" value="Pyrv_Knase_AS"/>
</dbReference>
<dbReference type="InterPro" id="IPR015793">
    <property type="entry name" value="Pyrv_Knase_brl"/>
</dbReference>
<dbReference type="EC" id="2.7.1.40" evidence="5 15"/>
<evidence type="ECO:0000256" key="6">
    <source>
        <dbReference type="ARBA" id="ARBA00022679"/>
    </source>
</evidence>
<evidence type="ECO:0000256" key="13">
    <source>
        <dbReference type="ARBA" id="ARBA00023152"/>
    </source>
</evidence>
<feature type="domain" description="Pyruvate kinase barrel" evidence="16">
    <location>
        <begin position="45"/>
        <end position="378"/>
    </location>
</feature>
<dbReference type="NCBIfam" id="NF004978">
    <property type="entry name" value="PRK06354.1"/>
    <property type="match status" value="1"/>
</dbReference>
<evidence type="ECO:0000256" key="15">
    <source>
        <dbReference type="RuleBase" id="RU000504"/>
    </source>
</evidence>
<keyword evidence="12" id="KW-0630">Potassium</keyword>